<feature type="non-terminal residue" evidence="2">
    <location>
        <position position="1"/>
    </location>
</feature>
<evidence type="ECO:0000313" key="2">
    <source>
        <dbReference type="EMBL" id="JAP23591.1"/>
    </source>
</evidence>
<evidence type="ECO:0000256" key="1">
    <source>
        <dbReference type="SAM" id="MobiDB-lite"/>
    </source>
</evidence>
<organism evidence="2">
    <name type="scientific">Solanum chacoense</name>
    <name type="common">Chaco potato</name>
    <dbReference type="NCBI Taxonomy" id="4108"/>
    <lineage>
        <taxon>Eukaryota</taxon>
        <taxon>Viridiplantae</taxon>
        <taxon>Streptophyta</taxon>
        <taxon>Embryophyta</taxon>
        <taxon>Tracheophyta</taxon>
        <taxon>Spermatophyta</taxon>
        <taxon>Magnoliopsida</taxon>
        <taxon>eudicotyledons</taxon>
        <taxon>Gunneridae</taxon>
        <taxon>Pentapetalae</taxon>
        <taxon>asterids</taxon>
        <taxon>lamiids</taxon>
        <taxon>Solanales</taxon>
        <taxon>Solanaceae</taxon>
        <taxon>Solanoideae</taxon>
        <taxon>Solaneae</taxon>
        <taxon>Solanum</taxon>
    </lineage>
</organism>
<proteinExistence type="predicted"/>
<reference evidence="2" key="1">
    <citation type="submission" date="2015-12" db="EMBL/GenBank/DDBJ databases">
        <title>Gene expression during late stages of embryo sac development: a critical building block for successful pollen-pistil interactions.</title>
        <authorList>
            <person name="Liu Y."/>
            <person name="Joly V."/>
            <person name="Sabar M."/>
            <person name="Matton D.P."/>
        </authorList>
    </citation>
    <scope>NUCLEOTIDE SEQUENCE</scope>
</reference>
<dbReference type="EMBL" id="GEDG01015307">
    <property type="protein sequence ID" value="JAP23591.1"/>
    <property type="molecule type" value="Transcribed_RNA"/>
</dbReference>
<protein>
    <submittedName>
        <fullName evidence="2">Putative ovule protein</fullName>
    </submittedName>
</protein>
<sequence length="79" mass="8921">YSEPTPKLSVRKSYKTVSEHSRRLQVLPSPVLPSPNQRSPFKSVGALSKRKLEFQIPFNSHPFPLISTLVSISVEGRNF</sequence>
<accession>A0A0V0HTV8</accession>
<dbReference type="AlphaFoldDB" id="A0A0V0HTV8"/>
<feature type="region of interest" description="Disordered" evidence="1">
    <location>
        <begin position="1"/>
        <end position="39"/>
    </location>
</feature>
<name>A0A0V0HTV8_SOLCH</name>